<comment type="caution">
    <text evidence="1">The sequence shown here is derived from an EMBL/GenBank/DDBJ whole genome shotgun (WGS) entry which is preliminary data.</text>
</comment>
<reference evidence="1" key="1">
    <citation type="submission" date="2013-11" db="EMBL/GenBank/DDBJ databases">
        <title>Draft genome sequence and annotation of the entomopathogenic bacteria, Xenorhabdus cabanillasi strain JM26 and Xenorhabdus szentirmai strain DSM 16338.</title>
        <authorList>
            <person name="Gualtieri M."/>
            <person name="Ogier J.C."/>
            <person name="Pages S."/>
            <person name="Givaudan A."/>
            <person name="Gaudriault S."/>
        </authorList>
    </citation>
    <scope>NUCLEOTIDE SEQUENCE [LARGE SCALE GENOMIC DNA]</scope>
    <source>
        <strain evidence="1">DSM 16338</strain>
    </source>
</reference>
<accession>W1J1R4</accession>
<dbReference type="STRING" id="1427518.XSR1_50094"/>
<sequence>MWPLTDKLLSIGSHDISSAKSEKYITSDYGKSLVNELSYLLTKKMGFMALNLHYTFFHMKR</sequence>
<dbReference type="EMBL" id="CBXF010000110">
    <property type="protein sequence ID" value="CDL84692.1"/>
    <property type="molecule type" value="Genomic_DNA"/>
</dbReference>
<keyword evidence="2" id="KW-1185">Reference proteome</keyword>
<name>W1J1R4_9GAMM</name>
<proteinExistence type="predicted"/>
<evidence type="ECO:0000313" key="2">
    <source>
        <dbReference type="Proteomes" id="UP000019202"/>
    </source>
</evidence>
<gene>
    <name evidence="1" type="ORF">XSR1_50094</name>
</gene>
<protein>
    <submittedName>
        <fullName evidence="1">Uncharacterized protein</fullName>
    </submittedName>
</protein>
<organism evidence="1 2">
    <name type="scientific">Xenorhabdus szentirmaii DSM 16338</name>
    <dbReference type="NCBI Taxonomy" id="1427518"/>
    <lineage>
        <taxon>Bacteria</taxon>
        <taxon>Pseudomonadati</taxon>
        <taxon>Pseudomonadota</taxon>
        <taxon>Gammaproteobacteria</taxon>
        <taxon>Enterobacterales</taxon>
        <taxon>Morganellaceae</taxon>
        <taxon>Xenorhabdus</taxon>
    </lineage>
</organism>
<evidence type="ECO:0000313" key="1">
    <source>
        <dbReference type="EMBL" id="CDL84692.1"/>
    </source>
</evidence>
<dbReference type="AlphaFoldDB" id="W1J1R4"/>
<dbReference type="Proteomes" id="UP000019202">
    <property type="component" value="Unassembled WGS sequence"/>
</dbReference>